<keyword evidence="14" id="KW-1185">Reference proteome</keyword>
<dbReference type="SMART" id="SM00387">
    <property type="entry name" value="HATPase_c"/>
    <property type="match status" value="1"/>
</dbReference>
<dbReference type="RefSeq" id="WP_013566125.1">
    <property type="nucleotide sequence ID" value="NC_014962.1"/>
</dbReference>
<dbReference type="NCBIfam" id="NF004189">
    <property type="entry name" value="PRK05644.1"/>
    <property type="match status" value="1"/>
</dbReference>
<dbReference type="KEGG" id="ipa:Isop_3275"/>
<dbReference type="InterPro" id="IPR001241">
    <property type="entry name" value="Topo_IIA"/>
</dbReference>
<dbReference type="FunFam" id="3.40.50.670:FF:000001">
    <property type="entry name" value="DNA topoisomerase 2"/>
    <property type="match status" value="1"/>
</dbReference>
<dbReference type="CDD" id="cd00822">
    <property type="entry name" value="TopoII_Trans_DNA_gyrase"/>
    <property type="match status" value="1"/>
</dbReference>
<dbReference type="InterPro" id="IPR020568">
    <property type="entry name" value="Ribosomal_Su5_D2-typ_SF"/>
</dbReference>
<dbReference type="GO" id="GO:0046872">
    <property type="term" value="F:metal ion binding"/>
    <property type="evidence" value="ECO:0007669"/>
    <property type="project" value="UniProtKB-KW"/>
</dbReference>
<keyword evidence="9" id="KW-0799">Topoisomerase</keyword>
<evidence type="ECO:0000313" key="13">
    <source>
        <dbReference type="EMBL" id="ADV63837.1"/>
    </source>
</evidence>
<evidence type="ECO:0000256" key="11">
    <source>
        <dbReference type="ARBA" id="ARBA00023235"/>
    </source>
</evidence>
<protein>
    <recommendedName>
        <fullName evidence="4">DNA topoisomerase (ATP-hydrolyzing)</fullName>
        <ecNumber evidence="4">5.6.2.2</ecNumber>
    </recommendedName>
</protein>
<reference key="1">
    <citation type="submission" date="2010-11" db="EMBL/GenBank/DDBJ databases">
        <title>The complete sequence of chromosome of Isophaera pallida ATCC 43644.</title>
        <authorList>
            <consortium name="US DOE Joint Genome Institute (JGI-PGF)"/>
            <person name="Lucas S."/>
            <person name="Copeland A."/>
            <person name="Lapidus A."/>
            <person name="Bruce D."/>
            <person name="Goodwin L."/>
            <person name="Pitluck S."/>
            <person name="Kyrpides N."/>
            <person name="Mavromatis K."/>
            <person name="Pagani I."/>
            <person name="Ivanova N."/>
            <person name="Saunders E."/>
            <person name="Brettin T."/>
            <person name="Detter J.C."/>
            <person name="Han C."/>
            <person name="Tapia R."/>
            <person name="Land M."/>
            <person name="Hauser L."/>
            <person name="Markowitz V."/>
            <person name="Cheng J.-F."/>
            <person name="Hugenholtz P."/>
            <person name="Woyke T."/>
            <person name="Wu D."/>
            <person name="Eisen J.A."/>
        </authorList>
    </citation>
    <scope>NUCLEOTIDE SEQUENCE</scope>
    <source>
        <strain>ATCC 43644</strain>
    </source>
</reference>
<dbReference type="EMBL" id="CP002353">
    <property type="protein sequence ID" value="ADV63837.1"/>
    <property type="molecule type" value="Genomic_DNA"/>
</dbReference>
<evidence type="ECO:0000313" key="14">
    <source>
        <dbReference type="Proteomes" id="UP000008631"/>
    </source>
</evidence>
<dbReference type="EC" id="5.6.2.2" evidence="4"/>
<dbReference type="PROSITE" id="PS50880">
    <property type="entry name" value="TOPRIM"/>
    <property type="match status" value="1"/>
</dbReference>
<dbReference type="InterPro" id="IPR006171">
    <property type="entry name" value="TOPRIM_dom"/>
</dbReference>
<dbReference type="InterPro" id="IPR014721">
    <property type="entry name" value="Ribsml_uS5_D2-typ_fold_subgr"/>
</dbReference>
<feature type="domain" description="Toprim" evidence="12">
    <location>
        <begin position="434"/>
        <end position="548"/>
    </location>
</feature>
<dbReference type="Pfam" id="PF00986">
    <property type="entry name" value="DNA_gyraseB_C"/>
    <property type="match status" value="1"/>
</dbReference>
<keyword evidence="6" id="KW-0547">Nucleotide-binding</keyword>
<dbReference type="Gene3D" id="3.30.230.10">
    <property type="match status" value="1"/>
</dbReference>
<dbReference type="PRINTS" id="PR01159">
    <property type="entry name" value="DNAGYRASEB"/>
</dbReference>
<reference evidence="13 14" key="2">
    <citation type="journal article" date="2011" name="Stand. Genomic Sci.">
        <title>Complete genome sequence of Isosphaera pallida type strain (IS1B).</title>
        <authorList>
            <consortium name="US DOE Joint Genome Institute (JGI-PGF)"/>
            <person name="Goker M."/>
            <person name="Cleland D."/>
            <person name="Saunders E."/>
            <person name="Lapidus A."/>
            <person name="Nolan M."/>
            <person name="Lucas S."/>
            <person name="Hammon N."/>
            <person name="Deshpande S."/>
            <person name="Cheng J.F."/>
            <person name="Tapia R."/>
            <person name="Han C."/>
            <person name="Goodwin L."/>
            <person name="Pitluck S."/>
            <person name="Liolios K."/>
            <person name="Pagani I."/>
            <person name="Ivanova N."/>
            <person name="Mavromatis K."/>
            <person name="Pati A."/>
            <person name="Chen A."/>
            <person name="Palaniappan K."/>
            <person name="Land M."/>
            <person name="Hauser L."/>
            <person name="Chang Y.J."/>
            <person name="Jeffries C.D."/>
            <person name="Detter J.C."/>
            <person name="Beck B."/>
            <person name="Woyke T."/>
            <person name="Bristow J."/>
            <person name="Eisen J.A."/>
            <person name="Markowitz V."/>
            <person name="Hugenholtz P."/>
            <person name="Kyrpides N.C."/>
            <person name="Klenk H.P."/>
        </authorList>
    </citation>
    <scope>NUCLEOTIDE SEQUENCE [LARGE SCALE GENOMIC DNA]</scope>
    <source>
        <strain evidence="14">ATCC 43644 / DSM 9630 / IS1B</strain>
    </source>
</reference>
<dbReference type="PANTHER" id="PTHR45866">
    <property type="entry name" value="DNA GYRASE/TOPOISOMERASE SUBUNIT B"/>
    <property type="match status" value="1"/>
</dbReference>
<dbReference type="InterPro" id="IPR018522">
    <property type="entry name" value="TopoIIA_CS"/>
</dbReference>
<name>E8R584_ISOPI</name>
<dbReference type="Pfam" id="PF00204">
    <property type="entry name" value="DNA_gyraseB"/>
    <property type="match status" value="1"/>
</dbReference>
<dbReference type="PANTHER" id="PTHR45866:SF1">
    <property type="entry name" value="DNA GYRASE SUBUNIT B, MITOCHONDRIAL"/>
    <property type="match status" value="1"/>
</dbReference>
<evidence type="ECO:0000259" key="12">
    <source>
        <dbReference type="PROSITE" id="PS50880"/>
    </source>
</evidence>
<sequence length="652" mass="72094">MNALTSSPGSRSAASTNYTSESITVLEGLEPVRKRPGMYIGGLDKAGLHHLCWEIVDNAIDEVMNGHASRIVVELEADGRTLSVSDNGRGIPVDLHAKTGKSALEVIFTTLHAGGKFDNNAYKVAGGLHGVGASVVNALSERLEVKVKRDGFHFSQTYQRGKPTSEVVKGEPARGTGTTVRFTPDREIFHDQVFDPVLIGERLDIKAYLNKGLSIQFVDRKAGTQVEYRHDGGVADFLNEIHRRRNDVKVAPTVFVLERDDPREGLRLHLALAWTEATDEHVLSFVNTIPTRDGGTHEQGMREAVSKAVRKFFADHDLLKKGMEIKGEDIREGLTAVLSVNIAEPQFQGQTKGRLNNPEVRALVESAIRPRLEDFFHKNKSVGEAVAERVIQAWRAREASRAAANQARRKSPVVGRLTLPGKLHDCDSSKVEESELFLVEGDSAGGSAKQGRDRRIQAILPLKGKVLNAEQAGRAKVLDNKELSDIVSALGCGMDDQYDPSRLRYGKIILLTDADSDGHHIATLLLTFFYRHLPGLLNEGRVFLACPPLYKITHGQDTYWAADEAAKAAILAKLPKNAKITMTRFKGLGEMPAKLLFETTLDPARRRLLKVVVPDEDRHYVDSTITDLMGKDPEPRFRFIMEEAYNARDIDI</sequence>
<dbReference type="PRINTS" id="PR00418">
    <property type="entry name" value="TPI2FAMILY"/>
</dbReference>
<keyword evidence="7" id="KW-0067">ATP-binding</keyword>
<dbReference type="InterPro" id="IPR013759">
    <property type="entry name" value="Topo_IIA_B_C"/>
</dbReference>
<comment type="similarity">
    <text evidence="3">Belongs to the type II topoisomerase GyrB family.</text>
</comment>
<dbReference type="GO" id="GO:0006265">
    <property type="term" value="P:DNA topological change"/>
    <property type="evidence" value="ECO:0007669"/>
    <property type="project" value="InterPro"/>
</dbReference>
<dbReference type="InterPro" id="IPR002288">
    <property type="entry name" value="DNA_gyrase_B_C"/>
</dbReference>
<dbReference type="FunFam" id="3.30.565.10:FF:000002">
    <property type="entry name" value="DNA gyrase subunit B"/>
    <property type="match status" value="1"/>
</dbReference>
<dbReference type="Gene3D" id="3.40.50.670">
    <property type="match status" value="1"/>
</dbReference>
<dbReference type="Gene3D" id="3.30.565.10">
    <property type="entry name" value="Histidine kinase-like ATPase, C-terminal domain"/>
    <property type="match status" value="1"/>
</dbReference>
<accession>E8R584</accession>
<proteinExistence type="inferred from homology"/>
<gene>
    <name evidence="13" type="ordered locus">Isop_3275</name>
</gene>
<dbReference type="STRING" id="575540.Isop_3275"/>
<dbReference type="SUPFAM" id="SSF54211">
    <property type="entry name" value="Ribosomal protein S5 domain 2-like"/>
    <property type="match status" value="1"/>
</dbReference>
<dbReference type="SMART" id="SM00433">
    <property type="entry name" value="TOP2c"/>
    <property type="match status" value="1"/>
</dbReference>
<dbReference type="PROSITE" id="PS00177">
    <property type="entry name" value="TOPOISOMERASE_II"/>
    <property type="match status" value="1"/>
</dbReference>
<dbReference type="SUPFAM" id="SSF55874">
    <property type="entry name" value="ATPase domain of HSP90 chaperone/DNA topoisomerase II/histidine kinase"/>
    <property type="match status" value="1"/>
</dbReference>
<dbReference type="GO" id="GO:0005524">
    <property type="term" value="F:ATP binding"/>
    <property type="evidence" value="ECO:0007669"/>
    <property type="project" value="UniProtKB-KW"/>
</dbReference>
<evidence type="ECO:0000256" key="7">
    <source>
        <dbReference type="ARBA" id="ARBA00022840"/>
    </source>
</evidence>
<dbReference type="InterPro" id="IPR013506">
    <property type="entry name" value="Topo_IIA_bsu_dom2"/>
</dbReference>
<keyword evidence="11 13" id="KW-0413">Isomerase</keyword>
<dbReference type="InParanoid" id="E8R584"/>
<dbReference type="GO" id="GO:0003677">
    <property type="term" value="F:DNA binding"/>
    <property type="evidence" value="ECO:0007669"/>
    <property type="project" value="UniProtKB-KW"/>
</dbReference>
<dbReference type="InterPro" id="IPR003594">
    <property type="entry name" value="HATPase_dom"/>
</dbReference>
<organism evidence="13 14">
    <name type="scientific">Isosphaera pallida (strain ATCC 43644 / DSM 9630 / IS1B)</name>
    <dbReference type="NCBI Taxonomy" id="575540"/>
    <lineage>
        <taxon>Bacteria</taxon>
        <taxon>Pseudomonadati</taxon>
        <taxon>Planctomycetota</taxon>
        <taxon>Planctomycetia</taxon>
        <taxon>Isosphaerales</taxon>
        <taxon>Isosphaeraceae</taxon>
        <taxon>Isosphaera</taxon>
    </lineage>
</organism>
<dbReference type="AlphaFoldDB" id="E8R584"/>
<dbReference type="SUPFAM" id="SSF56719">
    <property type="entry name" value="Type II DNA topoisomerase"/>
    <property type="match status" value="1"/>
</dbReference>
<evidence type="ECO:0000256" key="2">
    <source>
        <dbReference type="ARBA" id="ARBA00001946"/>
    </source>
</evidence>
<dbReference type="OrthoDB" id="9802808at2"/>
<evidence type="ECO:0000256" key="5">
    <source>
        <dbReference type="ARBA" id="ARBA00022723"/>
    </source>
</evidence>
<dbReference type="InterPro" id="IPR013760">
    <property type="entry name" value="Topo_IIA-like_dom_sf"/>
</dbReference>
<comment type="cofactor">
    <cofactor evidence="2">
        <name>Mg(2+)</name>
        <dbReference type="ChEBI" id="CHEBI:18420"/>
    </cofactor>
</comment>
<dbReference type="InterPro" id="IPR036890">
    <property type="entry name" value="HATPase_C_sf"/>
</dbReference>
<evidence type="ECO:0000256" key="4">
    <source>
        <dbReference type="ARBA" id="ARBA00012895"/>
    </source>
</evidence>
<dbReference type="InterPro" id="IPR000565">
    <property type="entry name" value="Topo_IIA_B"/>
</dbReference>
<dbReference type="CDD" id="cd16928">
    <property type="entry name" value="HATPase_GyrB-like"/>
    <property type="match status" value="1"/>
</dbReference>
<keyword evidence="10" id="KW-0238">DNA-binding</keyword>
<dbReference type="GO" id="GO:0003918">
    <property type="term" value="F:DNA topoisomerase type II (double strand cut, ATP-hydrolyzing) activity"/>
    <property type="evidence" value="ECO:0007669"/>
    <property type="project" value="UniProtKB-EC"/>
</dbReference>
<evidence type="ECO:0000256" key="1">
    <source>
        <dbReference type="ARBA" id="ARBA00000185"/>
    </source>
</evidence>
<evidence type="ECO:0000256" key="6">
    <source>
        <dbReference type="ARBA" id="ARBA00022741"/>
    </source>
</evidence>
<keyword evidence="5" id="KW-0479">Metal-binding</keyword>
<dbReference type="HOGENOM" id="CLU_006146_4_1_0"/>
<keyword evidence="8" id="KW-0460">Magnesium</keyword>
<evidence type="ECO:0000256" key="8">
    <source>
        <dbReference type="ARBA" id="ARBA00022842"/>
    </source>
</evidence>
<dbReference type="eggNOG" id="COG0187">
    <property type="taxonomic scope" value="Bacteria"/>
</dbReference>
<evidence type="ECO:0000256" key="3">
    <source>
        <dbReference type="ARBA" id="ARBA00010708"/>
    </source>
</evidence>
<evidence type="ECO:0000256" key="9">
    <source>
        <dbReference type="ARBA" id="ARBA00023029"/>
    </source>
</evidence>
<dbReference type="Proteomes" id="UP000008631">
    <property type="component" value="Chromosome"/>
</dbReference>
<dbReference type="Pfam" id="PF01751">
    <property type="entry name" value="Toprim"/>
    <property type="match status" value="1"/>
</dbReference>
<comment type="catalytic activity">
    <reaction evidence="1">
        <text>ATP-dependent breakage, passage and rejoining of double-stranded DNA.</text>
        <dbReference type="EC" id="5.6.2.2"/>
    </reaction>
</comment>
<evidence type="ECO:0000256" key="10">
    <source>
        <dbReference type="ARBA" id="ARBA00023125"/>
    </source>
</evidence>
<dbReference type="Pfam" id="PF02518">
    <property type="entry name" value="HATPase_c"/>
    <property type="match status" value="1"/>
</dbReference>